<protein>
    <submittedName>
        <fullName evidence="2">Uncharacterized protein</fullName>
    </submittedName>
</protein>
<accession>A0A484LTM2</accession>
<feature type="region of interest" description="Disordered" evidence="1">
    <location>
        <begin position="74"/>
        <end position="116"/>
    </location>
</feature>
<feature type="compositionally biased region" description="Low complexity" evidence="1">
    <location>
        <begin position="75"/>
        <end position="96"/>
    </location>
</feature>
<dbReference type="EMBL" id="OOIL02001925">
    <property type="protein sequence ID" value="VFQ79336.1"/>
    <property type="molecule type" value="Genomic_DNA"/>
</dbReference>
<reference evidence="2 3" key="1">
    <citation type="submission" date="2018-04" db="EMBL/GenBank/DDBJ databases">
        <authorList>
            <person name="Vogel A."/>
        </authorList>
    </citation>
    <scope>NUCLEOTIDE SEQUENCE [LARGE SCALE GENOMIC DNA]</scope>
</reference>
<sequence length="176" mass="19560">MSTYSPRSFDSIPRNVTRSRSPKLIIETACSGRIDLLPDHRWNQGGHRIVVGLTLRFTGKEGCPLLIRRRRNRGRWAGVRRQNSSPTPPAASAQPPEIEREPPGNRVGSATHRIPRPLSPPPGFWFAADCRAPVSQVGIVIAVVVLLGQIEEGDKTGGGGFQSKKEKKRERVYLYF</sequence>
<proteinExistence type="predicted"/>
<dbReference type="AlphaFoldDB" id="A0A484LTM2"/>
<gene>
    <name evidence="2" type="ORF">CCAM_LOCUS21112</name>
</gene>
<keyword evidence="3" id="KW-1185">Reference proteome</keyword>
<evidence type="ECO:0000313" key="2">
    <source>
        <dbReference type="EMBL" id="VFQ79336.1"/>
    </source>
</evidence>
<organism evidence="2 3">
    <name type="scientific">Cuscuta campestris</name>
    <dbReference type="NCBI Taxonomy" id="132261"/>
    <lineage>
        <taxon>Eukaryota</taxon>
        <taxon>Viridiplantae</taxon>
        <taxon>Streptophyta</taxon>
        <taxon>Embryophyta</taxon>
        <taxon>Tracheophyta</taxon>
        <taxon>Spermatophyta</taxon>
        <taxon>Magnoliopsida</taxon>
        <taxon>eudicotyledons</taxon>
        <taxon>Gunneridae</taxon>
        <taxon>Pentapetalae</taxon>
        <taxon>asterids</taxon>
        <taxon>lamiids</taxon>
        <taxon>Solanales</taxon>
        <taxon>Convolvulaceae</taxon>
        <taxon>Cuscuteae</taxon>
        <taxon>Cuscuta</taxon>
        <taxon>Cuscuta subgen. Grammica</taxon>
        <taxon>Cuscuta sect. Cleistogrammica</taxon>
    </lineage>
</organism>
<evidence type="ECO:0000313" key="3">
    <source>
        <dbReference type="Proteomes" id="UP000595140"/>
    </source>
</evidence>
<name>A0A484LTM2_9ASTE</name>
<dbReference type="Proteomes" id="UP000595140">
    <property type="component" value="Unassembled WGS sequence"/>
</dbReference>
<evidence type="ECO:0000256" key="1">
    <source>
        <dbReference type="SAM" id="MobiDB-lite"/>
    </source>
</evidence>